<keyword evidence="3" id="KW-1185">Reference proteome</keyword>
<feature type="region of interest" description="Disordered" evidence="1">
    <location>
        <begin position="1"/>
        <end position="50"/>
    </location>
</feature>
<dbReference type="GO" id="GO:0000981">
    <property type="term" value="F:DNA-binding transcription factor activity, RNA polymerase II-specific"/>
    <property type="evidence" value="ECO:0007669"/>
    <property type="project" value="TreeGrafter"/>
</dbReference>
<sequence length="383" mass="42661">MFDVTNGFHTGRECSYTTRGPSPDSGVDDPGSSSGQSVETGEPETSTPGYLAASQQAWLARNSPSDFEVFNSVQEQQDLSPNDAAIVRESREMMQQRSMTRDMMMTIAQHYKPKYNLLAAEFACVKHAVVGLGAFTHFRLTRSPIAEDVCIRHRGLALRALQAAIDNFGPSNGDAIVTASVFLSATADSWEEWAVYVDGYSKAITHITGHNFPTVFPDFFTDQLQLRRCSLNSNPYTPAISRDVPKMKQNISKVNTSMLDVASILSLPKWRQVGFEDLEKLAQLVSAALCEADETEQYHKLSGFRSWLFWTDLRRTDDSVEQALLTAHFYGLVLAVLPVLPARYLETLHRICVEKIQDAQNLIGEDMGDFSLGRLLELAGAYW</sequence>
<evidence type="ECO:0000313" key="3">
    <source>
        <dbReference type="Proteomes" id="UP000664132"/>
    </source>
</evidence>
<dbReference type="PANTHER" id="PTHR47657">
    <property type="entry name" value="STEROL REGULATORY ELEMENT-BINDING PROTEIN ECM22"/>
    <property type="match status" value="1"/>
</dbReference>
<dbReference type="AlphaFoldDB" id="A0A8H7W9U1"/>
<reference evidence="2" key="1">
    <citation type="submission" date="2021-02" db="EMBL/GenBank/DDBJ databases">
        <title>Genome sequence Cadophora malorum strain M34.</title>
        <authorList>
            <person name="Stefanovic E."/>
            <person name="Vu D."/>
            <person name="Scully C."/>
            <person name="Dijksterhuis J."/>
            <person name="Roader J."/>
            <person name="Houbraken J."/>
        </authorList>
    </citation>
    <scope>NUCLEOTIDE SEQUENCE</scope>
    <source>
        <strain evidence="2">M34</strain>
    </source>
</reference>
<dbReference type="Proteomes" id="UP000664132">
    <property type="component" value="Unassembled WGS sequence"/>
</dbReference>
<dbReference type="PANTHER" id="PTHR47657:SF12">
    <property type="entry name" value="ZN(II)2CYS6 TRANSCRIPTION FACTOR (EUROFUNG)"/>
    <property type="match status" value="1"/>
</dbReference>
<proteinExistence type="predicted"/>
<dbReference type="EMBL" id="JAFJYH010000070">
    <property type="protein sequence ID" value="KAG4421182.1"/>
    <property type="molecule type" value="Genomic_DNA"/>
</dbReference>
<feature type="compositionally biased region" description="Low complexity" evidence="1">
    <location>
        <begin position="20"/>
        <end position="38"/>
    </location>
</feature>
<dbReference type="InterPro" id="IPR052400">
    <property type="entry name" value="Zn2-C6_fungal_TF"/>
</dbReference>
<name>A0A8H7W9U1_9HELO</name>
<evidence type="ECO:0000313" key="2">
    <source>
        <dbReference type="EMBL" id="KAG4421182.1"/>
    </source>
</evidence>
<gene>
    <name evidence="2" type="ORF">IFR04_005702</name>
</gene>
<evidence type="ECO:0000256" key="1">
    <source>
        <dbReference type="SAM" id="MobiDB-lite"/>
    </source>
</evidence>
<comment type="caution">
    <text evidence="2">The sequence shown here is derived from an EMBL/GenBank/DDBJ whole genome shotgun (WGS) entry which is preliminary data.</text>
</comment>
<protein>
    <submittedName>
        <fullName evidence="2">Uncharacterized protein</fullName>
    </submittedName>
</protein>
<dbReference type="OrthoDB" id="1924260at2759"/>
<accession>A0A8H7W9U1</accession>
<organism evidence="2 3">
    <name type="scientific">Cadophora malorum</name>
    <dbReference type="NCBI Taxonomy" id="108018"/>
    <lineage>
        <taxon>Eukaryota</taxon>
        <taxon>Fungi</taxon>
        <taxon>Dikarya</taxon>
        <taxon>Ascomycota</taxon>
        <taxon>Pezizomycotina</taxon>
        <taxon>Leotiomycetes</taxon>
        <taxon>Helotiales</taxon>
        <taxon>Ploettnerulaceae</taxon>
        <taxon>Cadophora</taxon>
    </lineage>
</organism>